<evidence type="ECO:0000313" key="2">
    <source>
        <dbReference type="Proteomes" id="UP000694044"/>
    </source>
</evidence>
<sequence>MCIHTVLGDCVATIAYLNSIHQILRTAHAQHYAYGQIVSAPHVQNSLFNVLPSLRLHVILKRKDMQIHGQSVFDAFASPVVSGGGTMVQYDGFATFIEGDTEVTYLLVDGGEEFVANDTAAVTSRTVQCLQSVTPFDSIVLALNKAKLTPIASAAIGDPAVECEIGTIFQTRFGGVDFALCAGATGFMSYGGDIVMNVAYLGSPLPIIAEPTPSDGHGSCDVVSKATPVTPTAVALLTGLDEKNVIIPAEHAR</sequence>
<dbReference type="EMBL" id="JAGDFM010000136">
    <property type="protein sequence ID" value="KAG7384837.1"/>
    <property type="molecule type" value="Genomic_DNA"/>
</dbReference>
<comment type="caution">
    <text evidence="1">The sequence shown here is derived from an EMBL/GenBank/DDBJ whole genome shotgun (WGS) entry which is preliminary data.</text>
</comment>
<organism evidence="1 2">
    <name type="scientific">Phytophthora pseudosyringae</name>
    <dbReference type="NCBI Taxonomy" id="221518"/>
    <lineage>
        <taxon>Eukaryota</taxon>
        <taxon>Sar</taxon>
        <taxon>Stramenopiles</taxon>
        <taxon>Oomycota</taxon>
        <taxon>Peronosporomycetes</taxon>
        <taxon>Peronosporales</taxon>
        <taxon>Peronosporaceae</taxon>
        <taxon>Phytophthora</taxon>
    </lineage>
</organism>
<dbReference type="AlphaFoldDB" id="A0A8T1VUD9"/>
<keyword evidence="2" id="KW-1185">Reference proteome</keyword>
<reference evidence="1" key="1">
    <citation type="submission" date="2021-02" db="EMBL/GenBank/DDBJ databases">
        <authorList>
            <person name="Palmer J.M."/>
        </authorList>
    </citation>
    <scope>NUCLEOTIDE SEQUENCE</scope>
    <source>
        <strain evidence="1">SCRP734</strain>
    </source>
</reference>
<protein>
    <submittedName>
        <fullName evidence="1">Uncharacterized protein</fullName>
    </submittedName>
</protein>
<accession>A0A8T1VUD9</accession>
<proteinExistence type="predicted"/>
<dbReference type="PANTHER" id="PTHR22538">
    <property type="entry name" value="CILIA- AND FLAGELLA-ASSOCIATED PROTEIN 74"/>
    <property type="match status" value="1"/>
</dbReference>
<evidence type="ECO:0000313" key="1">
    <source>
        <dbReference type="EMBL" id="KAG7384837.1"/>
    </source>
</evidence>
<dbReference type="Proteomes" id="UP000694044">
    <property type="component" value="Unassembled WGS sequence"/>
</dbReference>
<dbReference type="PANTHER" id="PTHR22538:SF1">
    <property type="entry name" value="VWFD DOMAIN-CONTAINING PROTEIN"/>
    <property type="match status" value="1"/>
</dbReference>
<name>A0A8T1VUD9_9STRA</name>
<dbReference type="OrthoDB" id="128554at2759"/>
<gene>
    <name evidence="1" type="ORF">PHYPSEUDO_002152</name>
</gene>